<sequence length="145" mass="15997">MRAVIQRVSRARVDIGDRVVGQIADGLLVLLGITHGDTEAHADQLVDKIIKLRIFEDREGKMNESIYDTGGGILVVSQFTLYADCSKGTRPSFVDAARPEEAEPLYNYFVQACIDTQLHVETGEFGEHMMLDFVNDGPVTILLGT</sequence>
<dbReference type="GO" id="GO:0019478">
    <property type="term" value="P:D-amino acid catabolic process"/>
    <property type="evidence" value="ECO:0007669"/>
    <property type="project" value="UniProtKB-UniRule"/>
</dbReference>
<dbReference type="InterPro" id="IPR023509">
    <property type="entry name" value="DTD-like_sf"/>
</dbReference>
<comment type="subcellular location">
    <subcellularLocation>
        <location evidence="2">Cytoplasm</location>
    </subcellularLocation>
</comment>
<organism evidence="3 4">
    <name type="scientific">Candidatus Magasanikbacteria bacterium GW2011_GWE2_42_7</name>
    <dbReference type="NCBI Taxonomy" id="1619052"/>
    <lineage>
        <taxon>Bacteria</taxon>
        <taxon>Candidatus Magasanikiibacteriota</taxon>
    </lineage>
</organism>
<gene>
    <name evidence="2" type="primary">dtd</name>
    <name evidence="3" type="ORF">UV42_C0037G0007</name>
</gene>
<dbReference type="PANTHER" id="PTHR10472">
    <property type="entry name" value="D-TYROSYL-TRNA TYR DEACYLASE"/>
    <property type="match status" value="1"/>
</dbReference>
<keyword evidence="2" id="KW-0820">tRNA-binding</keyword>
<name>A0A0G1BCK0_9BACT</name>
<dbReference type="Proteomes" id="UP000033867">
    <property type="component" value="Unassembled WGS sequence"/>
</dbReference>
<comment type="catalytic activity">
    <reaction evidence="2">
        <text>a D-aminoacyl-tRNA + H2O = a tRNA + a D-alpha-amino acid + H(+)</text>
        <dbReference type="Rhea" id="RHEA:13953"/>
        <dbReference type="Rhea" id="RHEA-COMP:10123"/>
        <dbReference type="Rhea" id="RHEA-COMP:10124"/>
        <dbReference type="ChEBI" id="CHEBI:15377"/>
        <dbReference type="ChEBI" id="CHEBI:15378"/>
        <dbReference type="ChEBI" id="CHEBI:59871"/>
        <dbReference type="ChEBI" id="CHEBI:78442"/>
        <dbReference type="ChEBI" id="CHEBI:79333"/>
        <dbReference type="EC" id="3.1.1.96"/>
    </reaction>
</comment>
<evidence type="ECO:0000313" key="4">
    <source>
        <dbReference type="Proteomes" id="UP000033867"/>
    </source>
</evidence>
<dbReference type="PANTHER" id="PTHR10472:SF5">
    <property type="entry name" value="D-AMINOACYL-TRNA DEACYLASE 1"/>
    <property type="match status" value="1"/>
</dbReference>
<dbReference type="InterPro" id="IPR003732">
    <property type="entry name" value="Daa-tRNA_deacyls_DTD"/>
</dbReference>
<evidence type="ECO:0000256" key="1">
    <source>
        <dbReference type="ARBA" id="ARBA00009673"/>
    </source>
</evidence>
<reference evidence="3 4" key="1">
    <citation type="journal article" date="2015" name="Nature">
        <title>rRNA introns, odd ribosomes, and small enigmatic genomes across a large radiation of phyla.</title>
        <authorList>
            <person name="Brown C.T."/>
            <person name="Hug L.A."/>
            <person name="Thomas B.C."/>
            <person name="Sharon I."/>
            <person name="Castelle C.J."/>
            <person name="Singh A."/>
            <person name="Wilkins M.J."/>
            <person name="Williams K.H."/>
            <person name="Banfield J.F."/>
        </authorList>
    </citation>
    <scope>NUCLEOTIDE SEQUENCE [LARGE SCALE GENOMIC DNA]</scope>
</reference>
<proteinExistence type="inferred from homology"/>
<comment type="subunit">
    <text evidence="2">Homodimer.</text>
</comment>
<comment type="similarity">
    <text evidence="1 2">Belongs to the DTD family.</text>
</comment>
<feature type="short sequence motif" description="Gly-cisPro motif, important for rejection of L-amino acids" evidence="2">
    <location>
        <begin position="137"/>
        <end position="138"/>
    </location>
</feature>
<dbReference type="NCBIfam" id="TIGR00256">
    <property type="entry name" value="D-aminoacyl-tRNA deacylase"/>
    <property type="match status" value="1"/>
</dbReference>
<evidence type="ECO:0000313" key="3">
    <source>
        <dbReference type="EMBL" id="KKS71032.1"/>
    </source>
</evidence>
<dbReference type="HAMAP" id="MF_00518">
    <property type="entry name" value="Deacylase_Dtd"/>
    <property type="match status" value="1"/>
</dbReference>
<accession>A0A0G1BCK0</accession>
<dbReference type="GO" id="GO:0005737">
    <property type="term" value="C:cytoplasm"/>
    <property type="evidence" value="ECO:0007669"/>
    <property type="project" value="UniProtKB-SubCell"/>
</dbReference>
<dbReference type="SUPFAM" id="SSF69500">
    <property type="entry name" value="DTD-like"/>
    <property type="match status" value="1"/>
</dbReference>
<keyword evidence="2" id="KW-0378">Hydrolase</keyword>
<dbReference type="GO" id="GO:0106026">
    <property type="term" value="F:Gly-tRNA(Ala) deacylase activity"/>
    <property type="evidence" value="ECO:0007669"/>
    <property type="project" value="UniProtKB-UniRule"/>
</dbReference>
<dbReference type="FunFam" id="3.50.80.10:FF:000001">
    <property type="entry name" value="D-aminoacyl-tRNA deacylase"/>
    <property type="match status" value="1"/>
</dbReference>
<dbReference type="EC" id="3.1.1.-" evidence="2"/>
<comment type="function">
    <text evidence="2">An aminoacyl-tRNA editing enzyme that deacylates mischarged D-aminoacyl-tRNAs. Also deacylates mischarged glycyl-tRNA(Ala), protecting cells against glycine mischarging by AlaRS. Acts via tRNA-based rather than protein-based catalysis; rejects L-amino acids rather than detecting D-amino acids in the active site. By recycling D-aminoacyl-tRNA to D-amino acids and free tRNA molecules, this enzyme counteracts the toxicity associated with the formation of D-aminoacyl-tRNA entities in vivo and helps enforce protein L-homochirality.</text>
</comment>
<dbReference type="GO" id="GO:0000049">
    <property type="term" value="F:tRNA binding"/>
    <property type="evidence" value="ECO:0007669"/>
    <property type="project" value="UniProtKB-UniRule"/>
</dbReference>
<keyword evidence="2" id="KW-0694">RNA-binding</keyword>
<dbReference type="CDD" id="cd00563">
    <property type="entry name" value="Dtyr_deacylase"/>
    <property type="match status" value="1"/>
</dbReference>
<dbReference type="AlphaFoldDB" id="A0A0G1BCK0"/>
<comment type="domain">
    <text evidence="2">A Gly-cisPro motif from one monomer fits into the active site of the other monomer to allow specific chiral rejection of L-amino acids.</text>
</comment>
<dbReference type="PATRIC" id="fig|1619052.3.peg.781"/>
<evidence type="ECO:0000256" key="2">
    <source>
        <dbReference type="HAMAP-Rule" id="MF_00518"/>
    </source>
</evidence>
<protein>
    <recommendedName>
        <fullName evidence="2">D-aminoacyl-tRNA deacylase</fullName>
        <shortName evidence="2">DTD</shortName>
        <ecNumber evidence="2">3.1.1.96</ecNumber>
    </recommendedName>
    <alternativeName>
        <fullName evidence="2">Gly-tRNA(Ala) deacylase</fullName>
        <ecNumber evidence="2">3.1.1.-</ecNumber>
    </alternativeName>
</protein>
<dbReference type="EC" id="3.1.1.96" evidence="2"/>
<comment type="catalytic activity">
    <reaction evidence="2">
        <text>glycyl-tRNA(Ala) + H2O = tRNA(Ala) + glycine + H(+)</text>
        <dbReference type="Rhea" id="RHEA:53744"/>
        <dbReference type="Rhea" id="RHEA-COMP:9657"/>
        <dbReference type="Rhea" id="RHEA-COMP:13640"/>
        <dbReference type="ChEBI" id="CHEBI:15377"/>
        <dbReference type="ChEBI" id="CHEBI:15378"/>
        <dbReference type="ChEBI" id="CHEBI:57305"/>
        <dbReference type="ChEBI" id="CHEBI:78442"/>
        <dbReference type="ChEBI" id="CHEBI:78522"/>
    </reaction>
</comment>
<comment type="caution">
    <text evidence="3">The sequence shown here is derived from an EMBL/GenBank/DDBJ whole genome shotgun (WGS) entry which is preliminary data.</text>
</comment>
<dbReference type="GO" id="GO:0043908">
    <property type="term" value="F:Ser(Gly)-tRNA(Ala) hydrolase activity"/>
    <property type="evidence" value="ECO:0007669"/>
    <property type="project" value="UniProtKB-UniRule"/>
</dbReference>
<dbReference type="Gene3D" id="3.50.80.10">
    <property type="entry name" value="D-tyrosyl-tRNA(Tyr) deacylase"/>
    <property type="match status" value="1"/>
</dbReference>
<keyword evidence="2" id="KW-0963">Cytoplasm</keyword>
<dbReference type="EMBL" id="LCEK01000037">
    <property type="protein sequence ID" value="KKS71032.1"/>
    <property type="molecule type" value="Genomic_DNA"/>
</dbReference>
<dbReference type="Pfam" id="PF02580">
    <property type="entry name" value="Tyr_Deacylase"/>
    <property type="match status" value="1"/>
</dbReference>
<dbReference type="GO" id="GO:0051500">
    <property type="term" value="F:D-tyrosyl-tRNA(Tyr) deacylase activity"/>
    <property type="evidence" value="ECO:0007669"/>
    <property type="project" value="TreeGrafter"/>
</dbReference>